<accession>A0A0F8ZKH8</accession>
<proteinExistence type="predicted"/>
<organism evidence="1">
    <name type="scientific">marine sediment metagenome</name>
    <dbReference type="NCBI Taxonomy" id="412755"/>
    <lineage>
        <taxon>unclassified sequences</taxon>
        <taxon>metagenomes</taxon>
        <taxon>ecological metagenomes</taxon>
    </lineage>
</organism>
<reference evidence="1" key="1">
    <citation type="journal article" date="2015" name="Nature">
        <title>Complex archaea that bridge the gap between prokaryotes and eukaryotes.</title>
        <authorList>
            <person name="Spang A."/>
            <person name="Saw J.H."/>
            <person name="Jorgensen S.L."/>
            <person name="Zaremba-Niedzwiedzka K."/>
            <person name="Martijn J."/>
            <person name="Lind A.E."/>
            <person name="van Eijk R."/>
            <person name="Schleper C."/>
            <person name="Guy L."/>
            <person name="Ettema T.J."/>
        </authorList>
    </citation>
    <scope>NUCLEOTIDE SEQUENCE</scope>
</reference>
<feature type="non-terminal residue" evidence="1">
    <location>
        <position position="1"/>
    </location>
</feature>
<protein>
    <submittedName>
        <fullName evidence="1">Uncharacterized protein</fullName>
    </submittedName>
</protein>
<comment type="caution">
    <text evidence="1">The sequence shown here is derived from an EMBL/GenBank/DDBJ whole genome shotgun (WGS) entry which is preliminary data.</text>
</comment>
<sequence length="130" mass="14949">RVEAIDRWDTSFREMEGLAKQVLAERNEARGERDDARVRFDDFLEEHSARTRVLAALPAIVFGVVYYDLGEHGQTWERCVDKWKKHWAPALAEAHSGDCTDECHACARCQAEDVMKMVDIVRKGLEDERG</sequence>
<evidence type="ECO:0000313" key="1">
    <source>
        <dbReference type="EMBL" id="KKK60441.1"/>
    </source>
</evidence>
<name>A0A0F8ZKH8_9ZZZZ</name>
<dbReference type="AlphaFoldDB" id="A0A0F8ZKH8"/>
<gene>
    <name evidence="1" type="ORF">LCGC14_3024350</name>
</gene>
<dbReference type="EMBL" id="LAZR01062969">
    <property type="protein sequence ID" value="KKK60441.1"/>
    <property type="molecule type" value="Genomic_DNA"/>
</dbReference>